<protein>
    <submittedName>
        <fullName evidence="7">Prohead protease</fullName>
    </submittedName>
</protein>
<keyword evidence="3" id="KW-0378">Hydrolase</keyword>
<evidence type="ECO:0000256" key="5">
    <source>
        <dbReference type="ARBA" id="ARBA00023045"/>
    </source>
</evidence>
<dbReference type="InterPro" id="IPR006433">
    <property type="entry name" value="Prohead_protease"/>
</dbReference>
<dbReference type="GO" id="GO:0008233">
    <property type="term" value="F:peptidase activity"/>
    <property type="evidence" value="ECO:0007669"/>
    <property type="project" value="UniProtKB-KW"/>
</dbReference>
<dbReference type="InterPro" id="IPR054613">
    <property type="entry name" value="Peptidase_S78_dom"/>
</dbReference>
<keyword evidence="4" id="KW-0118">Viral capsid assembly</keyword>
<keyword evidence="2 7" id="KW-0645">Protease</keyword>
<evidence type="ECO:0000259" key="6">
    <source>
        <dbReference type="Pfam" id="PF04586"/>
    </source>
</evidence>
<evidence type="ECO:0000313" key="7">
    <source>
        <dbReference type="EMBL" id="CAB4149407.1"/>
    </source>
</evidence>
<proteinExistence type="predicted"/>
<organism evidence="7">
    <name type="scientific">uncultured Caudovirales phage</name>
    <dbReference type="NCBI Taxonomy" id="2100421"/>
    <lineage>
        <taxon>Viruses</taxon>
        <taxon>Duplodnaviria</taxon>
        <taxon>Heunggongvirae</taxon>
        <taxon>Uroviricota</taxon>
        <taxon>Caudoviricetes</taxon>
        <taxon>Peduoviridae</taxon>
        <taxon>Maltschvirus</taxon>
        <taxon>Maltschvirus maltsch</taxon>
    </lineage>
</organism>
<dbReference type="Gene3D" id="3.30.2320.10">
    <property type="entry name" value="hypothetical protein PF0899 domain"/>
    <property type="match status" value="1"/>
</dbReference>
<feature type="domain" description="Prohead serine protease" evidence="6">
    <location>
        <begin position="8"/>
        <end position="148"/>
    </location>
</feature>
<keyword evidence="1" id="KW-1188">Viral release from host cell</keyword>
<sequence length="500" mass="53139">MTNMIKRDFEIRASNSETREVSGVAVPFNDTIDIGGGMKERFAPGAVDLTSNVKLFRDHKDIIGVVTNMSEDENGLNITAKISETSLGNETLNLVKDGAIRSFSVGFIPVTDVKDGNTIIRKKVDLKEVSLVAFPAYDKAEVLSVREETNQEEISMENITPDYTSAIEEVRNHAEELERRLDVITSEKTASTSAPKFRSFGEYVKAVASGDTEAHREFTGPTTADTIMKNAWVTDVIQVLNAGRPTWTALSSAGLPADGNNVEYPVRVTNTMDADVQAAEGDTLAYGAIEITSATSPIKTYGGYTNMSRQLVERSSVNYVDAAFRAMVAKYAAVTNAAARAHLSTATGFNTSSLAAFDADHILEVLADCAIKVNGDTGKALEFILVSADVFKAVAKVTDGSNRPLLSNAGATVNTFGSINPVGLTGSILGLPLVMDPSLAGGSLYIGNSSAVTTFESAGAPLRLTDADITNLTNTMSVYGYAAIASLDPKAMVKVANPLD</sequence>
<dbReference type="SUPFAM" id="SSF56563">
    <property type="entry name" value="Major capsid protein gp5"/>
    <property type="match status" value="1"/>
</dbReference>
<reference evidence="7" key="1">
    <citation type="submission" date="2020-04" db="EMBL/GenBank/DDBJ databases">
        <authorList>
            <person name="Chiriac C."/>
            <person name="Salcher M."/>
            <person name="Ghai R."/>
            <person name="Kavagutti S V."/>
        </authorList>
    </citation>
    <scope>NUCLEOTIDE SEQUENCE</scope>
</reference>
<evidence type="ECO:0000256" key="1">
    <source>
        <dbReference type="ARBA" id="ARBA00022612"/>
    </source>
</evidence>
<name>A0A6J5MUB4_9CAUD</name>
<dbReference type="EMBL" id="LR796517">
    <property type="protein sequence ID" value="CAB4149407.1"/>
    <property type="molecule type" value="Genomic_DNA"/>
</dbReference>
<dbReference type="Gene3D" id="3.30.2400.10">
    <property type="entry name" value="Major capsid protein gp5"/>
    <property type="match status" value="1"/>
</dbReference>
<evidence type="ECO:0000256" key="3">
    <source>
        <dbReference type="ARBA" id="ARBA00022801"/>
    </source>
</evidence>
<dbReference type="Pfam" id="PF25209">
    <property type="entry name" value="Phage_capsid_4"/>
    <property type="match status" value="1"/>
</dbReference>
<accession>A0A6J5MUB4</accession>
<keyword evidence="5" id="KW-1273">Viral capsid maturation</keyword>
<dbReference type="GO" id="GO:0046797">
    <property type="term" value="P:viral procapsid maturation"/>
    <property type="evidence" value="ECO:0007669"/>
    <property type="project" value="UniProtKB-KW"/>
</dbReference>
<dbReference type="GO" id="GO:0006508">
    <property type="term" value="P:proteolysis"/>
    <property type="evidence" value="ECO:0007669"/>
    <property type="project" value="UniProtKB-KW"/>
</dbReference>
<gene>
    <name evidence="7" type="ORF">UFOVP542_8</name>
</gene>
<dbReference type="NCBIfam" id="TIGR01543">
    <property type="entry name" value="proheadase_HK97"/>
    <property type="match status" value="1"/>
</dbReference>
<evidence type="ECO:0000256" key="2">
    <source>
        <dbReference type="ARBA" id="ARBA00022670"/>
    </source>
</evidence>
<evidence type="ECO:0000256" key="4">
    <source>
        <dbReference type="ARBA" id="ARBA00022950"/>
    </source>
</evidence>
<dbReference type="Pfam" id="PF04586">
    <property type="entry name" value="Peptidase_S78"/>
    <property type="match status" value="1"/>
</dbReference>